<dbReference type="AlphaFoldDB" id="A0A017SXX7"/>
<dbReference type="OrthoDB" id="5497985at2"/>
<gene>
    <name evidence="3" type="ORF">CAP_8564</name>
</gene>
<dbReference type="EMBL" id="ASRX01000087">
    <property type="protein sequence ID" value="EYF01141.1"/>
    <property type="molecule type" value="Genomic_DNA"/>
</dbReference>
<sequence>MSPAEPRGTYGPPPYRAPEGATWLHALHGNVPEHQIDFICCPEAPQGAFTHTHLGHLGRLMPYIDPAGGAPFAFAIGNLSRDDTQHEPGHGAIALLFGLRMIGETDSLGRPDPPLAHAIVAVDRELTADALLAATLTLHGHLLGGAGQCTPEAFHRQYVHAMATSPADVPDFLAWYFAGFHDLPSLRASTLARHLSRSTDTRPRRIFLLLDGDHTFARIARAASRIAAILYRSGQRWTAITFGSRVDIAGGLSVAFVPSPPDDFGPDDLVLRLADLPEDDSGIARALLLTRPLLQRMKDFPLRRTPRPQRAPRPGDTSSLLQRLLRRSQASTPGMPPGSAAGATRSLGPVSSRRTPLSPPSRPGWRNAVLTAGDSEAPLVSRTAPPRAVWLHLGVFATLLILASASLLAARGRTTSHPMTPTAVHPQSHARPVH</sequence>
<organism evidence="3 4">
    <name type="scientific">Chondromyces apiculatus DSM 436</name>
    <dbReference type="NCBI Taxonomy" id="1192034"/>
    <lineage>
        <taxon>Bacteria</taxon>
        <taxon>Pseudomonadati</taxon>
        <taxon>Myxococcota</taxon>
        <taxon>Polyangia</taxon>
        <taxon>Polyangiales</taxon>
        <taxon>Polyangiaceae</taxon>
        <taxon>Chondromyces</taxon>
    </lineage>
</organism>
<evidence type="ECO:0000313" key="3">
    <source>
        <dbReference type="EMBL" id="EYF01141.1"/>
    </source>
</evidence>
<feature type="compositionally biased region" description="Low complexity" evidence="1">
    <location>
        <begin position="312"/>
        <end position="329"/>
    </location>
</feature>
<name>A0A017SXX7_9BACT</name>
<dbReference type="STRING" id="1192034.CAP_8564"/>
<evidence type="ECO:0000256" key="1">
    <source>
        <dbReference type="SAM" id="MobiDB-lite"/>
    </source>
</evidence>
<protein>
    <submittedName>
        <fullName evidence="3">Uncharacterized protein</fullName>
    </submittedName>
</protein>
<proteinExistence type="predicted"/>
<feature type="region of interest" description="Disordered" evidence="1">
    <location>
        <begin position="299"/>
        <end position="368"/>
    </location>
</feature>
<reference evidence="3 4" key="1">
    <citation type="submission" date="2013-05" db="EMBL/GenBank/DDBJ databases">
        <title>Genome assembly of Chondromyces apiculatus DSM 436.</title>
        <authorList>
            <person name="Sharma G."/>
            <person name="Khatri I."/>
            <person name="Kaur C."/>
            <person name="Mayilraj S."/>
            <person name="Subramanian S."/>
        </authorList>
    </citation>
    <scope>NUCLEOTIDE SEQUENCE [LARGE SCALE GENOMIC DNA]</scope>
    <source>
        <strain evidence="3 4">DSM 436</strain>
    </source>
</reference>
<keyword evidence="4" id="KW-1185">Reference proteome</keyword>
<keyword evidence="2" id="KW-0472">Membrane</keyword>
<accession>A0A017SXX7</accession>
<comment type="caution">
    <text evidence="3">The sequence shown here is derived from an EMBL/GenBank/DDBJ whole genome shotgun (WGS) entry which is preliminary data.</text>
</comment>
<keyword evidence="2" id="KW-0812">Transmembrane</keyword>
<keyword evidence="2" id="KW-1133">Transmembrane helix</keyword>
<dbReference type="Proteomes" id="UP000019678">
    <property type="component" value="Unassembled WGS sequence"/>
</dbReference>
<evidence type="ECO:0000256" key="2">
    <source>
        <dbReference type="SAM" id="Phobius"/>
    </source>
</evidence>
<dbReference type="RefSeq" id="WP_044249855.1">
    <property type="nucleotide sequence ID" value="NZ_ASRX01000087.1"/>
</dbReference>
<feature type="transmembrane region" description="Helical" evidence="2">
    <location>
        <begin position="389"/>
        <end position="410"/>
    </location>
</feature>
<evidence type="ECO:0000313" key="4">
    <source>
        <dbReference type="Proteomes" id="UP000019678"/>
    </source>
</evidence>